<proteinExistence type="predicted"/>
<dbReference type="EMBL" id="AZEX01000035">
    <property type="protein sequence ID" value="KRL60825.1"/>
    <property type="molecule type" value="Genomic_DNA"/>
</dbReference>
<dbReference type="STRING" id="1423747.FC69_GL001261"/>
<dbReference type="Proteomes" id="UP000051264">
    <property type="component" value="Unassembled WGS sequence"/>
</dbReference>
<accession>A0A0R1RWG2</accession>
<comment type="caution">
    <text evidence="2">The sequence shown here is derived from an EMBL/GenBank/DDBJ whole genome shotgun (WGS) entry which is preliminary data.</text>
</comment>
<sequence length="107" mass="12751">MMTKDQTLMVLNVLKKKLQSLRLLRIVEELFSLYVIIEVFTASNQIILFGISFSEKNAVMLMLYLLIIDFCINRIRVNYKKTGQQLIQTLKNLTEQEQLFVKRFERF</sequence>
<keyword evidence="1" id="KW-0812">Transmembrane</keyword>
<name>A0A0R1RWG2_9LACO</name>
<feature type="transmembrane region" description="Helical" evidence="1">
    <location>
        <begin position="31"/>
        <end position="52"/>
    </location>
</feature>
<dbReference type="AlphaFoldDB" id="A0A0R1RWG2"/>
<evidence type="ECO:0000313" key="3">
    <source>
        <dbReference type="Proteomes" id="UP000051264"/>
    </source>
</evidence>
<evidence type="ECO:0000256" key="1">
    <source>
        <dbReference type="SAM" id="Phobius"/>
    </source>
</evidence>
<gene>
    <name evidence="2" type="ORF">FC69_GL001261</name>
</gene>
<dbReference type="OrthoDB" id="2318872at2"/>
<keyword evidence="1" id="KW-0472">Membrane</keyword>
<keyword evidence="1" id="KW-1133">Transmembrane helix</keyword>
<dbReference type="RefSeq" id="WP_025082951.1">
    <property type="nucleotide sequence ID" value="NZ_AZEX01000035.1"/>
</dbReference>
<dbReference type="eggNOG" id="ENOG5030ACK">
    <property type="taxonomic scope" value="Bacteria"/>
</dbReference>
<evidence type="ECO:0008006" key="4">
    <source>
        <dbReference type="Google" id="ProtNLM"/>
    </source>
</evidence>
<reference evidence="2 3" key="1">
    <citation type="journal article" date="2015" name="Genome Announc.">
        <title>Expanding the biotechnology potential of lactobacilli through comparative genomics of 213 strains and associated genera.</title>
        <authorList>
            <person name="Sun Z."/>
            <person name="Harris H.M."/>
            <person name="McCann A."/>
            <person name="Guo C."/>
            <person name="Argimon S."/>
            <person name="Zhang W."/>
            <person name="Yang X."/>
            <person name="Jeffery I.B."/>
            <person name="Cooney J.C."/>
            <person name="Kagawa T.F."/>
            <person name="Liu W."/>
            <person name="Song Y."/>
            <person name="Salvetti E."/>
            <person name="Wrobel A."/>
            <person name="Rasinkangas P."/>
            <person name="Parkhill J."/>
            <person name="Rea M.C."/>
            <person name="O'Sullivan O."/>
            <person name="Ritari J."/>
            <person name="Douillard F.P."/>
            <person name="Paul Ross R."/>
            <person name="Yang R."/>
            <person name="Briner A.E."/>
            <person name="Felis G.E."/>
            <person name="de Vos W.M."/>
            <person name="Barrangou R."/>
            <person name="Klaenhammer T.R."/>
            <person name="Caufield P.W."/>
            <person name="Cui Y."/>
            <person name="Zhang H."/>
            <person name="O'Toole P.W."/>
        </authorList>
    </citation>
    <scope>NUCLEOTIDE SEQUENCE [LARGE SCALE GENOMIC DNA]</scope>
    <source>
        <strain evidence="2 3">DSM 14340</strain>
    </source>
</reference>
<protein>
    <recommendedName>
        <fullName evidence="4">Transmembrane protein</fullName>
    </recommendedName>
</protein>
<feature type="transmembrane region" description="Helical" evidence="1">
    <location>
        <begin position="58"/>
        <end position="75"/>
    </location>
</feature>
<dbReference type="PATRIC" id="fig|1423747.3.peg.1287"/>
<evidence type="ECO:0000313" key="2">
    <source>
        <dbReference type="EMBL" id="KRL60825.1"/>
    </source>
</evidence>
<organism evidence="2 3">
    <name type="scientific">Latilactobacillus fuchuensis DSM 14340 = JCM 11249</name>
    <dbReference type="NCBI Taxonomy" id="1423747"/>
    <lineage>
        <taxon>Bacteria</taxon>
        <taxon>Bacillati</taxon>
        <taxon>Bacillota</taxon>
        <taxon>Bacilli</taxon>
        <taxon>Lactobacillales</taxon>
        <taxon>Lactobacillaceae</taxon>
        <taxon>Latilactobacillus</taxon>
    </lineage>
</organism>